<organism evidence="1 2">
    <name type="scientific">Lentzea alba</name>
    <dbReference type="NCBI Taxonomy" id="2714351"/>
    <lineage>
        <taxon>Bacteria</taxon>
        <taxon>Bacillati</taxon>
        <taxon>Actinomycetota</taxon>
        <taxon>Actinomycetes</taxon>
        <taxon>Pseudonocardiales</taxon>
        <taxon>Pseudonocardiaceae</taxon>
        <taxon>Lentzea</taxon>
    </lineage>
</organism>
<keyword evidence="2" id="KW-1185">Reference proteome</keyword>
<reference evidence="1 2" key="1">
    <citation type="submission" date="2020-03" db="EMBL/GenBank/DDBJ databases">
        <title>Isolation and identification of active actinomycetes.</title>
        <authorList>
            <person name="Sun X."/>
        </authorList>
    </citation>
    <scope>NUCLEOTIDE SEQUENCE [LARGE SCALE GENOMIC DNA]</scope>
    <source>
        <strain evidence="1 2">NEAU-D13</strain>
    </source>
</reference>
<name>A0A7C9RWH8_9PSEU</name>
<comment type="caution">
    <text evidence="1">The sequence shown here is derived from an EMBL/GenBank/DDBJ whole genome shotgun (WGS) entry which is preliminary data.</text>
</comment>
<proteinExistence type="predicted"/>
<dbReference type="Proteomes" id="UP000481360">
    <property type="component" value="Unassembled WGS sequence"/>
</dbReference>
<sequence>MADAPTWVIETADAVERASDADRARRESEGLGTAKESLDARLAELTELGRAAAAGRGTWWSGVDAPPDLWNNLRSAQQDLSQRALGRTAEQLAVFTTRAKQAALGFWDQHVVGDAGDVNELKQFAAALRNVSALRQVADDLDSALGELGRLRSKLPDSAAVESLARAVALLDDLEARLPPTVRSFVSAATGGGAALDQLDAEVLNWLVAHGASDVFKIVPGRPVGTQHG</sequence>
<gene>
    <name evidence="1" type="ORF">G7043_39745</name>
</gene>
<dbReference type="EMBL" id="JAAMPJ010000014">
    <property type="protein sequence ID" value="NGY65065.1"/>
    <property type="molecule type" value="Genomic_DNA"/>
</dbReference>
<evidence type="ECO:0000313" key="1">
    <source>
        <dbReference type="EMBL" id="NGY65065.1"/>
    </source>
</evidence>
<dbReference type="RefSeq" id="WP_166053857.1">
    <property type="nucleotide sequence ID" value="NZ_JAAMPJ010000014.1"/>
</dbReference>
<accession>A0A7C9RWH8</accession>
<protein>
    <submittedName>
        <fullName evidence="1">Uncharacterized protein</fullName>
    </submittedName>
</protein>
<dbReference type="AlphaFoldDB" id="A0A7C9RWH8"/>
<evidence type="ECO:0000313" key="2">
    <source>
        <dbReference type="Proteomes" id="UP000481360"/>
    </source>
</evidence>